<reference evidence="3" key="1">
    <citation type="journal article" date="2019" name="Int. J. Syst. Evol. Microbiol.">
        <title>The Global Catalogue of Microorganisms (GCM) 10K type strain sequencing project: providing services to taxonomists for standard genome sequencing and annotation.</title>
        <authorList>
            <consortium name="The Broad Institute Genomics Platform"/>
            <consortium name="The Broad Institute Genome Sequencing Center for Infectious Disease"/>
            <person name="Wu L."/>
            <person name="Ma J."/>
        </authorList>
    </citation>
    <scope>NUCLEOTIDE SEQUENCE [LARGE SCALE GENOMIC DNA]</scope>
    <source>
        <strain evidence="3">JCM 13006</strain>
    </source>
</reference>
<dbReference type="PANTHER" id="PTHR30546:SF23">
    <property type="entry name" value="FLAVOPROTEIN-LIKE PROTEIN YCP4-RELATED"/>
    <property type="match status" value="1"/>
</dbReference>
<organism evidence="2 3">
    <name type="scientific">Kitasatospora terrestris</name>
    <dbReference type="NCBI Taxonomy" id="258051"/>
    <lineage>
        <taxon>Bacteria</taxon>
        <taxon>Bacillati</taxon>
        <taxon>Actinomycetota</taxon>
        <taxon>Actinomycetes</taxon>
        <taxon>Kitasatosporales</taxon>
        <taxon>Streptomycetaceae</taxon>
        <taxon>Kitasatospora</taxon>
    </lineage>
</organism>
<name>A0ABP9DT59_9ACTN</name>
<evidence type="ECO:0000259" key="1">
    <source>
        <dbReference type="PROSITE" id="PS50902"/>
    </source>
</evidence>
<dbReference type="Pfam" id="PF03358">
    <property type="entry name" value="FMN_red"/>
    <property type="match status" value="1"/>
</dbReference>
<evidence type="ECO:0000313" key="3">
    <source>
        <dbReference type="Proteomes" id="UP001501752"/>
    </source>
</evidence>
<gene>
    <name evidence="2" type="ORF">GCM10023235_41490</name>
</gene>
<dbReference type="EMBL" id="BAABIS010000001">
    <property type="protein sequence ID" value="GAA4859381.1"/>
    <property type="molecule type" value="Genomic_DNA"/>
</dbReference>
<dbReference type="InterPro" id="IPR029039">
    <property type="entry name" value="Flavoprotein-like_sf"/>
</dbReference>
<keyword evidence="3" id="KW-1185">Reference proteome</keyword>
<sequence length="208" mass="21751">MAMTKIAVIYYSSTGNVAKLAEAAAAAAEKAGAEVRLRRIADPERETFVPGTETAVEVLRERNLTIPEAELDDLAWADGILIGSPVRFGLPAAPVSAFIDSTAPLSIPGGLANKAVSAFTSGSAPHGGHETTILALHNAFCHWGSLILANGSTDPVLFQPNNGNPYGSSAVSRNRPGQVHEENLAAVEYQARRVVQVASLVRNLNAAA</sequence>
<accession>A0ABP9DT59</accession>
<dbReference type="Proteomes" id="UP001501752">
    <property type="component" value="Unassembled WGS sequence"/>
</dbReference>
<dbReference type="Gene3D" id="3.40.50.360">
    <property type="match status" value="1"/>
</dbReference>
<dbReference type="PANTHER" id="PTHR30546">
    <property type="entry name" value="FLAVODOXIN-RELATED PROTEIN WRBA-RELATED"/>
    <property type="match status" value="1"/>
</dbReference>
<dbReference type="PROSITE" id="PS50902">
    <property type="entry name" value="FLAVODOXIN_LIKE"/>
    <property type="match status" value="1"/>
</dbReference>
<evidence type="ECO:0000313" key="2">
    <source>
        <dbReference type="EMBL" id="GAA4859381.1"/>
    </source>
</evidence>
<proteinExistence type="predicted"/>
<feature type="domain" description="Flavodoxin-like" evidence="1">
    <location>
        <begin position="6"/>
        <end position="195"/>
    </location>
</feature>
<dbReference type="InterPro" id="IPR005025">
    <property type="entry name" value="FMN_Rdtase-like_dom"/>
</dbReference>
<protein>
    <submittedName>
        <fullName evidence="2">NAD(P)H-dependent oxidoreductase</fullName>
    </submittedName>
</protein>
<dbReference type="SUPFAM" id="SSF52218">
    <property type="entry name" value="Flavoproteins"/>
    <property type="match status" value="1"/>
</dbReference>
<comment type="caution">
    <text evidence="2">The sequence shown here is derived from an EMBL/GenBank/DDBJ whole genome shotgun (WGS) entry which is preliminary data.</text>
</comment>
<dbReference type="InterPro" id="IPR008254">
    <property type="entry name" value="Flavodoxin/NO_synth"/>
</dbReference>